<comment type="caution">
    <text evidence="3">The sequence shown here is derived from an EMBL/GenBank/DDBJ whole genome shotgun (WGS) entry which is preliminary data.</text>
</comment>
<dbReference type="GO" id="GO:0004806">
    <property type="term" value="F:triacylglycerol lipase activity"/>
    <property type="evidence" value="ECO:0007669"/>
    <property type="project" value="UniProtKB-EC"/>
</dbReference>
<name>A0A1S8NJF6_CLOSA</name>
<sequence>MIEICIVLGIIIIGLIYLDIAKKINLIHKNIITLFLIIVPHLTLITYFFIIYATHKKISLAFQRIAIFEVIAFAVYLYVKINLFPYSKKLTAKYRLKVLLGGRRIALYGLFTLIIQTIMCIYIYSDFIKKLYVPNNILILDIVITMLFTIILITNGMLRLLLTSRRLNIVKRLLVAWMAFIPIVNIIVILYACNLARDEYEHECYKVNIEKTRVDSKICKTKYPFVLIHGVGFRDFKYINYWGRIPKELIRQGATIYYGNQEEFGTVEYNAHDIKNKILSIIKETGCEKVNIIAHSKGGLDARYMISKLDMGKHVASITMISSPHRGVKFVNIACHLPEFIYRGIAKAFDKYFTLLGDRSPDFYTATRQFSTHHSKKFNEEIKDVEGIYYQSYTSVMKNLFSDYILTIPYIFVKLTEGDNDGLVSVDSAKWGEFRGILKNKCSRGISHGDIIDLRRDDYKHFDVIEKYVEIVSELKNKGY</sequence>
<evidence type="ECO:0000313" key="4">
    <source>
        <dbReference type="Proteomes" id="UP000191154"/>
    </source>
</evidence>
<dbReference type="STRING" id="169679.CSACC_42390"/>
<feature type="transmembrane region" description="Helical" evidence="1">
    <location>
        <begin position="105"/>
        <end position="125"/>
    </location>
</feature>
<organism evidence="3 4">
    <name type="scientific">Clostridium saccharobutylicum</name>
    <dbReference type="NCBI Taxonomy" id="169679"/>
    <lineage>
        <taxon>Bacteria</taxon>
        <taxon>Bacillati</taxon>
        <taxon>Bacillota</taxon>
        <taxon>Clostridia</taxon>
        <taxon>Eubacteriales</taxon>
        <taxon>Clostridiaceae</taxon>
        <taxon>Clostridium</taxon>
    </lineage>
</organism>
<dbReference type="Pfam" id="PF05057">
    <property type="entry name" value="DUF676"/>
    <property type="match status" value="1"/>
</dbReference>
<gene>
    <name evidence="3" type="primary">lip</name>
    <name evidence="3" type="ORF">CLOSAC_08510</name>
</gene>
<feature type="transmembrane region" description="Helical" evidence="1">
    <location>
        <begin position="174"/>
        <end position="192"/>
    </location>
</feature>
<evidence type="ECO:0000313" key="3">
    <source>
        <dbReference type="EMBL" id="OOM16580.1"/>
    </source>
</evidence>
<feature type="transmembrane region" description="Helical" evidence="1">
    <location>
        <begin position="65"/>
        <end position="84"/>
    </location>
</feature>
<dbReference type="EC" id="3.1.1.3" evidence="3"/>
<keyword evidence="3" id="KW-0378">Hydrolase</keyword>
<keyword evidence="1" id="KW-1133">Transmembrane helix</keyword>
<accession>A0A1S8NJF6</accession>
<evidence type="ECO:0000259" key="2">
    <source>
        <dbReference type="Pfam" id="PF05057"/>
    </source>
</evidence>
<dbReference type="SUPFAM" id="SSF53474">
    <property type="entry name" value="alpha/beta-Hydrolases"/>
    <property type="match status" value="1"/>
</dbReference>
<evidence type="ECO:0000256" key="1">
    <source>
        <dbReference type="SAM" id="Phobius"/>
    </source>
</evidence>
<dbReference type="AlphaFoldDB" id="A0A1S8NJF6"/>
<dbReference type="PANTHER" id="PTHR11440">
    <property type="entry name" value="LECITHIN-CHOLESTEROL ACYLTRANSFERASE-RELATED"/>
    <property type="match status" value="1"/>
</dbReference>
<feature type="transmembrane region" description="Helical" evidence="1">
    <location>
        <begin position="6"/>
        <end position="24"/>
    </location>
</feature>
<dbReference type="Proteomes" id="UP000191154">
    <property type="component" value="Unassembled WGS sequence"/>
</dbReference>
<dbReference type="Gene3D" id="3.40.50.1820">
    <property type="entry name" value="alpha/beta hydrolase"/>
    <property type="match status" value="1"/>
</dbReference>
<dbReference type="InterPro" id="IPR029058">
    <property type="entry name" value="AB_hydrolase_fold"/>
</dbReference>
<feature type="domain" description="DUF676" evidence="2">
    <location>
        <begin position="262"/>
        <end position="332"/>
    </location>
</feature>
<proteinExistence type="predicted"/>
<dbReference type="RefSeq" id="WP_077864276.1">
    <property type="nucleotide sequence ID" value="NZ_LZYZ01000001.1"/>
</dbReference>
<dbReference type="InterPro" id="IPR007751">
    <property type="entry name" value="DUF676_lipase-like"/>
</dbReference>
<protein>
    <submittedName>
        <fullName evidence="3">Lipase</fullName>
        <ecNumber evidence="3">3.1.1.3</ecNumber>
    </submittedName>
</protein>
<feature type="transmembrane region" description="Helical" evidence="1">
    <location>
        <begin position="137"/>
        <end position="162"/>
    </location>
</feature>
<reference evidence="3 4" key="1">
    <citation type="submission" date="2016-05" db="EMBL/GenBank/DDBJ databases">
        <title>Microbial solvent formation.</title>
        <authorList>
            <person name="Poehlein A."/>
            <person name="Montoya Solano J.D."/>
            <person name="Flitsch S."/>
            <person name="Krabben P."/>
            <person name="Duerre P."/>
            <person name="Daniel R."/>
        </authorList>
    </citation>
    <scope>NUCLEOTIDE SEQUENCE [LARGE SCALE GENOMIC DNA]</scope>
    <source>
        <strain evidence="3 4">L1-8</strain>
    </source>
</reference>
<feature type="transmembrane region" description="Helical" evidence="1">
    <location>
        <begin position="31"/>
        <end position="53"/>
    </location>
</feature>
<keyword evidence="1" id="KW-0472">Membrane</keyword>
<dbReference type="EMBL" id="LZYZ01000001">
    <property type="protein sequence ID" value="OOM16580.1"/>
    <property type="molecule type" value="Genomic_DNA"/>
</dbReference>
<keyword evidence="1" id="KW-0812">Transmembrane</keyword>